<dbReference type="PRINTS" id="PR00143">
    <property type="entry name" value="CITRTSNTHASE"/>
</dbReference>
<dbReference type="GO" id="GO:0046912">
    <property type="term" value="F:acyltransferase activity, acyl groups converted into alkyl on transfer"/>
    <property type="evidence" value="ECO:0007669"/>
    <property type="project" value="InterPro"/>
</dbReference>
<dbReference type="AlphaFoldDB" id="A0A485M4L9"/>
<dbReference type="InterPro" id="IPR016143">
    <property type="entry name" value="Citrate_synth-like_sm_a-sub"/>
</dbReference>
<dbReference type="EMBL" id="CAADRM010000146">
    <property type="protein sequence ID" value="VFU18197.1"/>
    <property type="molecule type" value="Genomic_DNA"/>
</dbReference>
<dbReference type="GO" id="GO:0006099">
    <property type="term" value="P:tricarboxylic acid cycle"/>
    <property type="evidence" value="ECO:0007669"/>
    <property type="project" value="InterPro"/>
</dbReference>
<dbReference type="InterPro" id="IPR024176">
    <property type="entry name" value="Citrate_synthase_bac-typ"/>
</dbReference>
<organism evidence="3">
    <name type="scientific">anaerobic digester metagenome</name>
    <dbReference type="NCBI Taxonomy" id="1263854"/>
    <lineage>
        <taxon>unclassified sequences</taxon>
        <taxon>metagenomes</taxon>
        <taxon>ecological metagenomes</taxon>
    </lineage>
</organism>
<dbReference type="GO" id="GO:0005975">
    <property type="term" value="P:carbohydrate metabolic process"/>
    <property type="evidence" value="ECO:0007669"/>
    <property type="project" value="TreeGrafter"/>
</dbReference>
<name>A0A485M4L9_9ZZZZ</name>
<evidence type="ECO:0000256" key="1">
    <source>
        <dbReference type="ARBA" id="ARBA00010566"/>
    </source>
</evidence>
<keyword evidence="2" id="KW-0808">Transferase</keyword>
<dbReference type="PANTHER" id="PTHR11739">
    <property type="entry name" value="CITRATE SYNTHASE"/>
    <property type="match status" value="1"/>
</dbReference>
<dbReference type="InterPro" id="IPR016142">
    <property type="entry name" value="Citrate_synth-like_lrg_a-sub"/>
</dbReference>
<evidence type="ECO:0000256" key="2">
    <source>
        <dbReference type="ARBA" id="ARBA00022679"/>
    </source>
</evidence>
<protein>
    <submittedName>
        <fullName evidence="3">Citrate synthase</fullName>
    </submittedName>
</protein>
<accession>A0A485M4L9</accession>
<gene>
    <name evidence="3" type="primary">gltA</name>
    <name evidence="3" type="ORF">SCFA_790017</name>
</gene>
<dbReference type="InterPro" id="IPR002020">
    <property type="entry name" value="Citrate_synthase"/>
</dbReference>
<dbReference type="GO" id="GO:0005829">
    <property type="term" value="C:cytosol"/>
    <property type="evidence" value="ECO:0007669"/>
    <property type="project" value="TreeGrafter"/>
</dbReference>
<dbReference type="Gene3D" id="1.10.230.10">
    <property type="entry name" value="Cytochrome P450-Terp, domain 2"/>
    <property type="match status" value="1"/>
</dbReference>
<dbReference type="NCBIfam" id="NF010635">
    <property type="entry name" value="PRK14032.1"/>
    <property type="match status" value="1"/>
</dbReference>
<dbReference type="PIRSF" id="PIRSF001369">
    <property type="entry name" value="Citrate_synth"/>
    <property type="match status" value="1"/>
</dbReference>
<comment type="similarity">
    <text evidence="1">Belongs to the citrate synthase family.</text>
</comment>
<sequence length="453" mass="51108">MEEILLKIDELAKYHDKISPDLIREKDIKPGLRNADGTGVVVGITSKGLVVGYEKIPTPDGKGYEVKPVEGRLLYCGYDVCELIRGIYHEGRFGFDEISYLLLAGELPTADDLERFSSTLAKRRALTKLERSILMQEGENENQMYALHSVVSHLSRCDSNPESTDLKDETNRCINLIAKFPTIVAYNYHVMRYRAGSNLSIIKPEPSFSTAENFLYMLKGKRPSRFEAELFDLCQILHAEHGGGNNSTFTVRAVSSSGANTYMAICSGIASLSGYLHGGANESVMRMMKHIKKQVHDWEDRDEVKAYLERILDGKAYDRSGKIYGMGHAVYTISDPRAVLLKQKAREFARMKNMSHEFALYDLVEETAKEIFLERRKKHICANVDFYSGFVYKLLGIPVELYTPIFAMSRVVGWSAHRIEQIIQNKIMRPAYASSITAQKAYVPLANRGKEAA</sequence>
<proteinExistence type="inferred from homology"/>
<evidence type="ECO:0000313" key="3">
    <source>
        <dbReference type="EMBL" id="VFU18197.1"/>
    </source>
</evidence>
<dbReference type="Pfam" id="PF00285">
    <property type="entry name" value="Citrate_synt"/>
    <property type="match status" value="1"/>
</dbReference>
<dbReference type="SUPFAM" id="SSF48256">
    <property type="entry name" value="Citrate synthase"/>
    <property type="match status" value="1"/>
</dbReference>
<dbReference type="Gene3D" id="1.10.580.10">
    <property type="entry name" value="Citrate Synthase, domain 1"/>
    <property type="match status" value="1"/>
</dbReference>
<dbReference type="InterPro" id="IPR036969">
    <property type="entry name" value="Citrate_synthase_sf"/>
</dbReference>
<reference evidence="3" key="1">
    <citation type="submission" date="2019-03" db="EMBL/GenBank/DDBJ databases">
        <authorList>
            <person name="Hao L."/>
        </authorList>
    </citation>
    <scope>NUCLEOTIDE SEQUENCE</scope>
</reference>
<dbReference type="PANTHER" id="PTHR11739:SF4">
    <property type="entry name" value="CITRATE SYNTHASE, PEROXISOMAL"/>
    <property type="match status" value="1"/>
</dbReference>